<protein>
    <submittedName>
        <fullName evidence="4">Glycerol-3-phosphate cytidylyltransferase</fullName>
    </submittedName>
</protein>
<dbReference type="SUPFAM" id="SSF52374">
    <property type="entry name" value="Nucleotidylyl transferase"/>
    <property type="match status" value="1"/>
</dbReference>
<dbReference type="PANTHER" id="PTHR43793">
    <property type="entry name" value="FAD SYNTHASE"/>
    <property type="match status" value="1"/>
</dbReference>
<dbReference type="GO" id="GO:0005737">
    <property type="term" value="C:cytoplasm"/>
    <property type="evidence" value="ECO:0007669"/>
    <property type="project" value="InterPro"/>
</dbReference>
<evidence type="ECO:0000313" key="5">
    <source>
        <dbReference type="Proteomes" id="UP000198948"/>
    </source>
</evidence>
<evidence type="ECO:0000256" key="1">
    <source>
        <dbReference type="ARBA" id="ARBA00022679"/>
    </source>
</evidence>
<keyword evidence="5" id="KW-1185">Reference proteome</keyword>
<keyword evidence="2 4" id="KW-0548">Nucleotidyltransferase</keyword>
<sequence length="129" mass="14937">MKKVITYGTFDLLHKGHVRLLQRAKNIGDYLIVALSTDEFNTIKGKKAYTSWEDRKFVLEALTCVDEVIQENDWAQKKTDILEYGIDTLVMGNDWEGEFDELDTICEVIYLNRTDGISTTKIKEELKQL</sequence>
<dbReference type="AlphaFoldDB" id="A0A1H9SLU7"/>
<dbReference type="NCBIfam" id="TIGR00125">
    <property type="entry name" value="cyt_tran_rel"/>
    <property type="match status" value="1"/>
</dbReference>
<dbReference type="GO" id="GO:0019350">
    <property type="term" value="P:teichoic acid biosynthetic process"/>
    <property type="evidence" value="ECO:0007669"/>
    <property type="project" value="InterPro"/>
</dbReference>
<reference evidence="4 5" key="1">
    <citation type="submission" date="2016-10" db="EMBL/GenBank/DDBJ databases">
        <authorList>
            <person name="de Groot N.N."/>
        </authorList>
    </citation>
    <scope>NUCLEOTIDE SEQUENCE [LARGE SCALE GENOMIC DNA]</scope>
    <source>
        <strain evidence="4 5">DSM 13760</strain>
    </source>
</reference>
<dbReference type="EMBL" id="FOHA01000008">
    <property type="protein sequence ID" value="SER85921.1"/>
    <property type="molecule type" value="Genomic_DNA"/>
</dbReference>
<evidence type="ECO:0000313" key="4">
    <source>
        <dbReference type="EMBL" id="SER85921.1"/>
    </source>
</evidence>
<dbReference type="Gene3D" id="3.40.50.620">
    <property type="entry name" value="HUPs"/>
    <property type="match status" value="1"/>
</dbReference>
<dbReference type="InterPro" id="IPR014729">
    <property type="entry name" value="Rossmann-like_a/b/a_fold"/>
</dbReference>
<dbReference type="NCBIfam" id="TIGR01518">
    <property type="entry name" value="g3p_cytidyltrns"/>
    <property type="match status" value="1"/>
</dbReference>
<organism evidence="4 5">
    <name type="scientific">Isobaculum melis</name>
    <dbReference type="NCBI Taxonomy" id="142588"/>
    <lineage>
        <taxon>Bacteria</taxon>
        <taxon>Bacillati</taxon>
        <taxon>Bacillota</taxon>
        <taxon>Bacilli</taxon>
        <taxon>Lactobacillales</taxon>
        <taxon>Carnobacteriaceae</taxon>
        <taxon>Isobaculum</taxon>
    </lineage>
</organism>
<dbReference type="InterPro" id="IPR006409">
    <property type="entry name" value="G3P_cytidylTrfase"/>
</dbReference>
<dbReference type="Proteomes" id="UP000198948">
    <property type="component" value="Unassembled WGS sequence"/>
</dbReference>
<dbReference type="Pfam" id="PF01467">
    <property type="entry name" value="CTP_transf_like"/>
    <property type="match status" value="1"/>
</dbReference>
<name>A0A1H9SLU7_9LACT</name>
<gene>
    <name evidence="4" type="ORF">SAMN04488559_10814</name>
</gene>
<dbReference type="OrthoDB" id="9802794at2"/>
<dbReference type="GO" id="GO:0047348">
    <property type="term" value="F:glycerol-3-phosphate cytidylyltransferase activity"/>
    <property type="evidence" value="ECO:0007669"/>
    <property type="project" value="InterPro"/>
</dbReference>
<dbReference type="InterPro" id="IPR050385">
    <property type="entry name" value="Archaeal_FAD_synthase"/>
</dbReference>
<dbReference type="STRING" id="142588.SAMN04488559_10814"/>
<dbReference type="PANTHER" id="PTHR43793:SF1">
    <property type="entry name" value="FAD SYNTHASE"/>
    <property type="match status" value="1"/>
</dbReference>
<feature type="domain" description="Cytidyltransferase-like" evidence="3">
    <location>
        <begin position="5"/>
        <end position="124"/>
    </location>
</feature>
<dbReference type="InterPro" id="IPR004821">
    <property type="entry name" value="Cyt_trans-like"/>
</dbReference>
<proteinExistence type="predicted"/>
<dbReference type="RefSeq" id="WP_092651952.1">
    <property type="nucleotide sequence ID" value="NZ_FOHA01000008.1"/>
</dbReference>
<keyword evidence="1 4" id="KW-0808">Transferase</keyword>
<dbReference type="GO" id="GO:0046872">
    <property type="term" value="F:metal ion binding"/>
    <property type="evidence" value="ECO:0007669"/>
    <property type="project" value="InterPro"/>
</dbReference>
<evidence type="ECO:0000259" key="3">
    <source>
        <dbReference type="Pfam" id="PF01467"/>
    </source>
</evidence>
<evidence type="ECO:0000256" key="2">
    <source>
        <dbReference type="ARBA" id="ARBA00022695"/>
    </source>
</evidence>
<accession>A0A1H9SLU7</accession>